<dbReference type="EMBL" id="SDEE01000236">
    <property type="protein sequence ID" value="RXW18861.1"/>
    <property type="molecule type" value="Genomic_DNA"/>
</dbReference>
<dbReference type="SMART" id="SM00382">
    <property type="entry name" value="AAA"/>
    <property type="match status" value="1"/>
</dbReference>
<dbReference type="InterPro" id="IPR003593">
    <property type="entry name" value="AAA+_ATPase"/>
</dbReference>
<sequence length="245" mass="26949">MIAHPDPLTETQLAPLCITSEDFHAALKQVQPSSKHEGFGTVPDVTWADIGALHSTREELHMSIVEPIKRPELFNAVGIEAPCGVLMWGPPGCGKTLLAKAVANESRTNFISVKGPELLNKYVGESERAVRQVFSRARASSPCVIFFDELDALVPRRDDSLACGLPIHETFYNGARSYGPHIENFEVVEITYIASSKAIEVTVFEERGGVSVPLSLHFVYKPSQGFNPIHEVAADRNKHIKRHAP</sequence>
<dbReference type="OrthoDB" id="2954027at2759"/>
<dbReference type="GO" id="GO:0016887">
    <property type="term" value="F:ATP hydrolysis activity"/>
    <property type="evidence" value="ECO:0007669"/>
    <property type="project" value="InterPro"/>
</dbReference>
<dbReference type="InterPro" id="IPR003959">
    <property type="entry name" value="ATPase_AAA_core"/>
</dbReference>
<dbReference type="InterPro" id="IPR040883">
    <property type="entry name" value="FAS_meander"/>
</dbReference>
<proteinExistence type="inferred from homology"/>
<reference evidence="5 6" key="1">
    <citation type="submission" date="2019-01" db="EMBL/GenBank/DDBJ databases">
        <title>Draft genome sequence of Psathyrella aberdarensis IHI B618.</title>
        <authorList>
            <person name="Buettner E."/>
            <person name="Kellner H."/>
        </authorList>
    </citation>
    <scope>NUCLEOTIDE SEQUENCE [LARGE SCALE GENOMIC DNA]</scope>
    <source>
        <strain evidence="5 6">IHI B618</strain>
    </source>
</reference>
<dbReference type="InterPro" id="IPR027417">
    <property type="entry name" value="P-loop_NTPase"/>
</dbReference>
<dbReference type="GO" id="GO:0019171">
    <property type="term" value="F:(3R)-hydroxyacyl-[acyl-carrier-protein] dehydratase activity"/>
    <property type="evidence" value="ECO:0007669"/>
    <property type="project" value="InterPro"/>
</dbReference>
<dbReference type="GO" id="GO:0005634">
    <property type="term" value="C:nucleus"/>
    <property type="evidence" value="ECO:0007669"/>
    <property type="project" value="TreeGrafter"/>
</dbReference>
<dbReference type="GO" id="GO:1990275">
    <property type="term" value="F:preribosome binding"/>
    <property type="evidence" value="ECO:0007669"/>
    <property type="project" value="TreeGrafter"/>
</dbReference>
<evidence type="ECO:0000259" key="4">
    <source>
        <dbReference type="SMART" id="SM00382"/>
    </source>
</evidence>
<dbReference type="Gene3D" id="3.40.50.300">
    <property type="entry name" value="P-loop containing nucleotide triphosphate hydrolases"/>
    <property type="match status" value="1"/>
</dbReference>
<dbReference type="GO" id="GO:0005524">
    <property type="term" value="F:ATP binding"/>
    <property type="evidence" value="ECO:0007669"/>
    <property type="project" value="UniProtKB-KW"/>
</dbReference>
<dbReference type="SUPFAM" id="SSF52540">
    <property type="entry name" value="P-loop containing nucleoside triphosphate hydrolases"/>
    <property type="match status" value="1"/>
</dbReference>
<evidence type="ECO:0000256" key="1">
    <source>
        <dbReference type="ARBA" id="ARBA00006914"/>
    </source>
</evidence>
<gene>
    <name evidence="5" type="ORF">EST38_g6992</name>
</gene>
<dbReference type="InterPro" id="IPR050168">
    <property type="entry name" value="AAA_ATPase_domain"/>
</dbReference>
<comment type="caution">
    <text evidence="5">The sequence shown here is derived from an EMBL/GenBank/DDBJ whole genome shotgun (WGS) entry which is preliminary data.</text>
</comment>
<keyword evidence="2" id="KW-0547">Nucleotide-binding</keyword>
<dbReference type="Pfam" id="PF17951">
    <property type="entry name" value="FAS_meander"/>
    <property type="match status" value="1"/>
</dbReference>
<dbReference type="PANTHER" id="PTHR23077:SF171">
    <property type="entry name" value="NUCLEAR VALOSIN-CONTAINING PROTEIN-LIKE"/>
    <property type="match status" value="1"/>
</dbReference>
<dbReference type="PANTHER" id="PTHR23077">
    <property type="entry name" value="AAA-FAMILY ATPASE"/>
    <property type="match status" value="1"/>
</dbReference>
<comment type="similarity">
    <text evidence="1">Belongs to the AAA ATPase family.</text>
</comment>
<dbReference type="Gene3D" id="3.30.1120.100">
    <property type="match status" value="1"/>
</dbReference>
<organism evidence="5 6">
    <name type="scientific">Candolleomyces aberdarensis</name>
    <dbReference type="NCBI Taxonomy" id="2316362"/>
    <lineage>
        <taxon>Eukaryota</taxon>
        <taxon>Fungi</taxon>
        <taxon>Dikarya</taxon>
        <taxon>Basidiomycota</taxon>
        <taxon>Agaricomycotina</taxon>
        <taxon>Agaricomycetes</taxon>
        <taxon>Agaricomycetidae</taxon>
        <taxon>Agaricales</taxon>
        <taxon>Agaricineae</taxon>
        <taxon>Psathyrellaceae</taxon>
        <taxon>Candolleomyces</taxon>
    </lineage>
</organism>
<accession>A0A4Q2DII7</accession>
<evidence type="ECO:0000256" key="2">
    <source>
        <dbReference type="ARBA" id="ARBA00022741"/>
    </source>
</evidence>
<dbReference type="GO" id="GO:0042254">
    <property type="term" value="P:ribosome biogenesis"/>
    <property type="evidence" value="ECO:0007669"/>
    <property type="project" value="TreeGrafter"/>
</dbReference>
<feature type="domain" description="AAA+ ATPase" evidence="4">
    <location>
        <begin position="81"/>
        <end position="214"/>
    </location>
</feature>
<dbReference type="Proteomes" id="UP000290288">
    <property type="component" value="Unassembled WGS sequence"/>
</dbReference>
<evidence type="ECO:0000256" key="3">
    <source>
        <dbReference type="ARBA" id="ARBA00022840"/>
    </source>
</evidence>
<name>A0A4Q2DII7_9AGAR</name>
<dbReference type="Pfam" id="PF00004">
    <property type="entry name" value="AAA"/>
    <property type="match status" value="1"/>
</dbReference>
<dbReference type="AlphaFoldDB" id="A0A4Q2DII7"/>
<dbReference type="GO" id="GO:0003723">
    <property type="term" value="F:RNA binding"/>
    <property type="evidence" value="ECO:0007669"/>
    <property type="project" value="TreeGrafter"/>
</dbReference>
<keyword evidence="3" id="KW-0067">ATP-binding</keyword>
<protein>
    <recommendedName>
        <fullName evidence="4">AAA+ ATPase domain-containing protein</fullName>
    </recommendedName>
</protein>
<evidence type="ECO:0000313" key="6">
    <source>
        <dbReference type="Proteomes" id="UP000290288"/>
    </source>
</evidence>
<evidence type="ECO:0000313" key="5">
    <source>
        <dbReference type="EMBL" id="RXW18861.1"/>
    </source>
</evidence>
<dbReference type="STRING" id="2316362.A0A4Q2DII7"/>
<keyword evidence="6" id="KW-1185">Reference proteome</keyword>